<evidence type="ECO:0000256" key="3">
    <source>
        <dbReference type="ARBA" id="ARBA00005493"/>
    </source>
</evidence>
<feature type="domain" description="Radical SAM core" evidence="17">
    <location>
        <begin position="41"/>
        <end position="277"/>
    </location>
</feature>
<keyword evidence="12 14" id="KW-0627">Porphyrin biosynthesis</keyword>
<keyword evidence="11 14" id="KW-0411">Iron-sulfur</keyword>
<dbReference type="InterPro" id="IPR010723">
    <property type="entry name" value="HemN_C"/>
</dbReference>
<feature type="binding site" evidence="16">
    <location>
        <position position="60"/>
    </location>
    <ligand>
        <name>[4Fe-4S] cluster</name>
        <dbReference type="ChEBI" id="CHEBI:49883"/>
        <note>4Fe-4S-S-AdoMet</note>
    </ligand>
</feature>
<dbReference type="GO" id="GO:0004109">
    <property type="term" value="F:coproporphyrinogen oxidase activity"/>
    <property type="evidence" value="ECO:0007669"/>
    <property type="project" value="InterPro"/>
</dbReference>
<feature type="binding site" evidence="15">
    <location>
        <position position="106"/>
    </location>
    <ligand>
        <name>S-adenosyl-L-methionine</name>
        <dbReference type="ChEBI" id="CHEBI:59789"/>
        <label>1</label>
    </ligand>
</feature>
<evidence type="ECO:0000313" key="19">
    <source>
        <dbReference type="Proteomes" id="UP000230709"/>
    </source>
</evidence>
<dbReference type="InterPro" id="IPR058240">
    <property type="entry name" value="rSAM_sf"/>
</dbReference>
<dbReference type="PIRSF" id="PIRSF000167">
    <property type="entry name" value="HemN"/>
    <property type="match status" value="1"/>
</dbReference>
<dbReference type="SFLD" id="SFLDG01065">
    <property type="entry name" value="anaerobic_coproporphyrinogen-I"/>
    <property type="match status" value="1"/>
</dbReference>
<dbReference type="SUPFAM" id="SSF102114">
    <property type="entry name" value="Radical SAM enzymes"/>
    <property type="match status" value="1"/>
</dbReference>
<feature type="binding site" evidence="15">
    <location>
        <position position="178"/>
    </location>
    <ligand>
        <name>S-adenosyl-L-methionine</name>
        <dbReference type="ChEBI" id="CHEBI:59789"/>
        <label>2</label>
    </ligand>
</feature>
<dbReference type="SMART" id="SM00729">
    <property type="entry name" value="Elp3"/>
    <property type="match status" value="1"/>
</dbReference>
<feature type="binding site" evidence="15">
    <location>
        <begin position="107"/>
        <end position="108"/>
    </location>
    <ligand>
        <name>S-adenosyl-L-methionine</name>
        <dbReference type="ChEBI" id="CHEBI:59789"/>
        <label>2</label>
    </ligand>
</feature>
<feature type="binding site" evidence="16">
    <location>
        <position position="63"/>
    </location>
    <ligand>
        <name>[4Fe-4S] cluster</name>
        <dbReference type="ChEBI" id="CHEBI:49883"/>
        <note>4Fe-4S-S-AdoMet</note>
    </ligand>
</feature>
<keyword evidence="6 14" id="KW-0963">Cytoplasm</keyword>
<proteinExistence type="inferred from homology"/>
<feature type="binding site" evidence="15">
    <location>
        <position position="203"/>
    </location>
    <ligand>
        <name>S-adenosyl-L-methionine</name>
        <dbReference type="ChEBI" id="CHEBI:59789"/>
        <label>2</label>
    </ligand>
</feature>
<comment type="catalytic activity">
    <reaction evidence="13 14">
        <text>coproporphyrinogen III + 2 S-adenosyl-L-methionine = protoporphyrinogen IX + 2 5'-deoxyadenosine + 2 L-methionine + 2 CO2</text>
        <dbReference type="Rhea" id="RHEA:15425"/>
        <dbReference type="ChEBI" id="CHEBI:16526"/>
        <dbReference type="ChEBI" id="CHEBI:17319"/>
        <dbReference type="ChEBI" id="CHEBI:57307"/>
        <dbReference type="ChEBI" id="CHEBI:57309"/>
        <dbReference type="ChEBI" id="CHEBI:57844"/>
        <dbReference type="ChEBI" id="CHEBI:59789"/>
        <dbReference type="EC" id="1.3.98.3"/>
    </reaction>
</comment>
<comment type="subcellular location">
    <subcellularLocation>
        <location evidence="1 14">Cytoplasm</location>
    </subcellularLocation>
</comment>
<keyword evidence="9 14" id="KW-0560">Oxidoreductase</keyword>
<dbReference type="InterPro" id="IPR007197">
    <property type="entry name" value="rSAM"/>
</dbReference>
<evidence type="ECO:0000256" key="8">
    <source>
        <dbReference type="ARBA" id="ARBA00022723"/>
    </source>
</evidence>
<dbReference type="GO" id="GO:0006782">
    <property type="term" value="P:protoporphyrinogen IX biosynthetic process"/>
    <property type="evidence" value="ECO:0007669"/>
    <property type="project" value="UniProtKB-UniPathway"/>
</dbReference>
<evidence type="ECO:0000256" key="9">
    <source>
        <dbReference type="ARBA" id="ARBA00023002"/>
    </source>
</evidence>
<evidence type="ECO:0000313" key="18">
    <source>
        <dbReference type="EMBL" id="ATQ67539.1"/>
    </source>
</evidence>
<comment type="cofactor">
    <cofactor evidence="14 16">
        <name>[4Fe-4S] cluster</name>
        <dbReference type="ChEBI" id="CHEBI:49883"/>
    </cofactor>
    <text evidence="14 16">Binds 1 [4Fe-4S] cluster. The cluster is coordinated with 3 cysteines and an exchangeable S-adenosyl-L-methionine.</text>
</comment>
<evidence type="ECO:0000256" key="7">
    <source>
        <dbReference type="ARBA" id="ARBA00022691"/>
    </source>
</evidence>
<evidence type="ECO:0000256" key="10">
    <source>
        <dbReference type="ARBA" id="ARBA00023004"/>
    </source>
</evidence>
<organism evidence="18 19">
    <name type="scientific">Methylosinus trichosporium (strain ATCC 35070 / NCIMB 11131 / UNIQEM 75 / OB3b)</name>
    <dbReference type="NCBI Taxonomy" id="595536"/>
    <lineage>
        <taxon>Bacteria</taxon>
        <taxon>Pseudomonadati</taxon>
        <taxon>Pseudomonadota</taxon>
        <taxon>Alphaproteobacteria</taxon>
        <taxon>Hyphomicrobiales</taxon>
        <taxon>Methylocystaceae</taxon>
        <taxon>Methylosinus</taxon>
    </lineage>
</organism>
<feature type="binding site" evidence="15">
    <location>
        <position position="237"/>
    </location>
    <ligand>
        <name>S-adenosyl-L-methionine</name>
        <dbReference type="ChEBI" id="CHEBI:59789"/>
        <label>2</label>
    </ligand>
</feature>
<dbReference type="Pfam" id="PF04055">
    <property type="entry name" value="Radical_SAM"/>
    <property type="match status" value="1"/>
</dbReference>
<dbReference type="RefSeq" id="WP_003614135.1">
    <property type="nucleotide sequence ID" value="NZ_ADVE02000001.1"/>
</dbReference>
<evidence type="ECO:0000256" key="13">
    <source>
        <dbReference type="ARBA" id="ARBA00048321"/>
    </source>
</evidence>
<evidence type="ECO:0000256" key="2">
    <source>
        <dbReference type="ARBA" id="ARBA00004785"/>
    </source>
</evidence>
<keyword evidence="7 14" id="KW-0949">S-adenosyl-L-methionine</keyword>
<dbReference type="STRING" id="595536.GCA_000178815_03902"/>
<evidence type="ECO:0000256" key="6">
    <source>
        <dbReference type="ARBA" id="ARBA00022490"/>
    </source>
</evidence>
<evidence type="ECO:0000256" key="16">
    <source>
        <dbReference type="PIRSR" id="PIRSR000167-2"/>
    </source>
</evidence>
<feature type="binding site" evidence="16">
    <location>
        <position position="56"/>
    </location>
    <ligand>
        <name>[4Fe-4S] cluster</name>
        <dbReference type="ChEBI" id="CHEBI:49883"/>
        <note>4Fe-4S-S-AdoMet</note>
    </ligand>
</feature>
<dbReference type="Gene3D" id="1.10.10.920">
    <property type="match status" value="1"/>
</dbReference>
<dbReference type="EC" id="1.3.98.3" evidence="14"/>
<dbReference type="GO" id="GO:0005737">
    <property type="term" value="C:cytoplasm"/>
    <property type="evidence" value="ECO:0007669"/>
    <property type="project" value="UniProtKB-SubCell"/>
</dbReference>
<dbReference type="PANTHER" id="PTHR13932">
    <property type="entry name" value="COPROPORPHYRINIGEN III OXIDASE"/>
    <property type="match status" value="1"/>
</dbReference>
<keyword evidence="10 14" id="KW-0408">Iron</keyword>
<dbReference type="InterPro" id="IPR034505">
    <property type="entry name" value="Coproporphyrinogen-III_oxidase"/>
</dbReference>
<sequence>MSSASLALAERSAPRYTSYPTAPHFSGEVGPETAARWLAELSPQANLSLYLHVPFCPAICTYCGCHTKALRQDAPLTSYKETLLREIELLAATTPARRVRSIHWGGGTPSMLGPSRLREVARVLGEHFRMDDALEHAIELDPRLVDPALAEALAEAGVNRVSLGVQDFNPHVQKAAGREQPYEVVERCVAILRAAGLTAINFDLMYGLPEQSVEDVIRTAKLAVALAPSRFAVFGYAHVPWFAVHQRLIDEAALAGANERLAQAEAVRETLEAAGYEAIGLDHFARPDDAMAVAARSGTLHRNFQGYTTDAADALLGLGVSSIAKLPQGYLGNIGDTGNWRRAVEAERLPVSRGLAFSGEDRARGAVIERLMCDFSVDFGRVAAAHGFAEDAFDDAVPRLETLLDEGLAELSGRRLAVTRRGRPFARLAASAFDSYLEARAARHSVAV</sequence>
<feature type="binding site" evidence="15">
    <location>
        <position position="323"/>
    </location>
    <ligand>
        <name>S-adenosyl-L-methionine</name>
        <dbReference type="ChEBI" id="CHEBI:59789"/>
        <label>1</label>
    </ligand>
</feature>
<comment type="subunit">
    <text evidence="4">Monomer.</text>
</comment>
<dbReference type="NCBIfam" id="TIGR00538">
    <property type="entry name" value="hemN"/>
    <property type="match status" value="1"/>
</dbReference>
<evidence type="ECO:0000256" key="12">
    <source>
        <dbReference type="ARBA" id="ARBA00023244"/>
    </source>
</evidence>
<dbReference type="InterPro" id="IPR006638">
    <property type="entry name" value="Elp3/MiaA/NifB-like_rSAM"/>
</dbReference>
<keyword evidence="8 14" id="KW-0479">Metal-binding</keyword>
<feature type="binding site" evidence="15">
    <location>
        <position position="139"/>
    </location>
    <ligand>
        <name>S-adenosyl-L-methionine</name>
        <dbReference type="ChEBI" id="CHEBI:59789"/>
        <label>1</label>
    </ligand>
</feature>
<dbReference type="InterPro" id="IPR013785">
    <property type="entry name" value="Aldolase_TIM"/>
</dbReference>
<evidence type="ECO:0000256" key="11">
    <source>
        <dbReference type="ARBA" id="ARBA00023014"/>
    </source>
</evidence>
<evidence type="ECO:0000256" key="5">
    <source>
        <dbReference type="ARBA" id="ARBA00022485"/>
    </source>
</evidence>
<evidence type="ECO:0000256" key="14">
    <source>
        <dbReference type="PIRNR" id="PIRNR000167"/>
    </source>
</evidence>
<evidence type="ECO:0000259" key="17">
    <source>
        <dbReference type="PROSITE" id="PS51918"/>
    </source>
</evidence>
<feature type="binding site" evidence="15">
    <location>
        <begin position="62"/>
        <end position="64"/>
    </location>
    <ligand>
        <name>S-adenosyl-L-methionine</name>
        <dbReference type="ChEBI" id="CHEBI:59789"/>
        <label>2</label>
    </ligand>
</feature>
<dbReference type="PROSITE" id="PS51918">
    <property type="entry name" value="RADICAL_SAM"/>
    <property type="match status" value="1"/>
</dbReference>
<evidence type="ECO:0000256" key="4">
    <source>
        <dbReference type="ARBA" id="ARBA00011245"/>
    </source>
</evidence>
<feature type="binding site" evidence="15">
    <location>
        <position position="50"/>
    </location>
    <ligand>
        <name>S-adenosyl-L-methionine</name>
        <dbReference type="ChEBI" id="CHEBI:59789"/>
        <label>1</label>
    </ligand>
</feature>
<feature type="binding site" evidence="15">
    <location>
        <position position="166"/>
    </location>
    <ligand>
        <name>S-adenosyl-L-methionine</name>
        <dbReference type="ChEBI" id="CHEBI:59789"/>
        <label>2</label>
    </ligand>
</feature>
<dbReference type="AlphaFoldDB" id="A0A2D2CY21"/>
<dbReference type="Gene3D" id="3.20.20.70">
    <property type="entry name" value="Aldolase class I"/>
    <property type="match status" value="1"/>
</dbReference>
<gene>
    <name evidence="18" type="primary">hemN</name>
    <name evidence="18" type="ORF">CQW49_06290</name>
</gene>
<keyword evidence="5 14" id="KW-0004">4Fe-4S</keyword>
<dbReference type="CDD" id="cd01335">
    <property type="entry name" value="Radical_SAM"/>
    <property type="match status" value="1"/>
</dbReference>
<dbReference type="Proteomes" id="UP000230709">
    <property type="component" value="Chromosome"/>
</dbReference>
<comment type="similarity">
    <text evidence="3 14">Belongs to the anaerobic coproporphyrinogen-III oxidase family.</text>
</comment>
<dbReference type="SFLD" id="SFLDS00029">
    <property type="entry name" value="Radical_SAM"/>
    <property type="match status" value="1"/>
</dbReference>
<dbReference type="UniPathway" id="UPA00251">
    <property type="reaction ID" value="UER00323"/>
</dbReference>
<dbReference type="GO" id="GO:0051989">
    <property type="term" value="F:coproporphyrinogen dehydrogenase activity"/>
    <property type="evidence" value="ECO:0007669"/>
    <property type="project" value="UniProtKB-EC"/>
</dbReference>
<reference evidence="19" key="1">
    <citation type="submission" date="2017-10" db="EMBL/GenBank/DDBJ databases">
        <title>Completed PacBio SMRT sequence of Methylosinus trichosporium OB3b reveals presence of a third large plasmid.</title>
        <authorList>
            <person name="Charles T.C."/>
            <person name="Lynch M.D.J."/>
            <person name="Heil J.R."/>
            <person name="Cheng J."/>
        </authorList>
    </citation>
    <scope>NUCLEOTIDE SEQUENCE [LARGE SCALE GENOMIC DNA]</scope>
    <source>
        <strain evidence="19">OB3b</strain>
    </source>
</reference>
<dbReference type="KEGG" id="mtw:CQW49_06290"/>
<dbReference type="PANTHER" id="PTHR13932:SF6">
    <property type="entry name" value="OXYGEN-INDEPENDENT COPROPORPHYRINOGEN III OXIDASE"/>
    <property type="match status" value="1"/>
</dbReference>
<evidence type="ECO:0000256" key="15">
    <source>
        <dbReference type="PIRSR" id="PIRSR000167-1"/>
    </source>
</evidence>
<accession>A0A2D2CY21</accession>
<dbReference type="InterPro" id="IPR004558">
    <property type="entry name" value="Coprogen_oxidase_HemN"/>
</dbReference>
<dbReference type="GO" id="GO:0051539">
    <property type="term" value="F:4 iron, 4 sulfur cluster binding"/>
    <property type="evidence" value="ECO:0007669"/>
    <property type="project" value="UniProtKB-KW"/>
</dbReference>
<dbReference type="SFLD" id="SFLDG01082">
    <property type="entry name" value="B12-binding_domain_containing"/>
    <property type="match status" value="1"/>
</dbReference>
<keyword evidence="19" id="KW-1185">Reference proteome</keyword>
<comment type="pathway">
    <text evidence="2 14">Porphyrin-containing compound metabolism; protoporphyrin-IX biosynthesis; protoporphyrinogen-IX from coproporphyrinogen-III (AdoMet route): step 1/1.</text>
</comment>
<name>A0A2D2CY21_METT3</name>
<dbReference type="GO" id="GO:0046872">
    <property type="term" value="F:metal ion binding"/>
    <property type="evidence" value="ECO:0007669"/>
    <property type="project" value="UniProtKB-KW"/>
</dbReference>
<dbReference type="Pfam" id="PF06969">
    <property type="entry name" value="HemN_C"/>
    <property type="match status" value="1"/>
</dbReference>
<protein>
    <recommendedName>
        <fullName evidence="14">Coproporphyrinogen-III oxidase</fullName>
        <ecNumber evidence="14">1.3.98.3</ecNumber>
    </recommendedName>
</protein>
<evidence type="ECO:0000256" key="1">
    <source>
        <dbReference type="ARBA" id="ARBA00004496"/>
    </source>
</evidence>
<dbReference type="EMBL" id="CP023737">
    <property type="protein sequence ID" value="ATQ67539.1"/>
    <property type="molecule type" value="Genomic_DNA"/>
</dbReference>